<evidence type="ECO:0000256" key="1">
    <source>
        <dbReference type="SAM" id="SignalP"/>
    </source>
</evidence>
<evidence type="ECO:0008006" key="4">
    <source>
        <dbReference type="Google" id="ProtNLM"/>
    </source>
</evidence>
<accession>A0A7V6TZS7</accession>
<gene>
    <name evidence="2" type="ORF">GXX48_11295</name>
</gene>
<organism evidence="2 3">
    <name type="scientific">Brucella intermedia</name>
    <dbReference type="NCBI Taxonomy" id="94625"/>
    <lineage>
        <taxon>Bacteria</taxon>
        <taxon>Pseudomonadati</taxon>
        <taxon>Pseudomonadota</taxon>
        <taxon>Alphaproteobacteria</taxon>
        <taxon>Hyphomicrobiales</taxon>
        <taxon>Brucellaceae</taxon>
        <taxon>Brucella/Ochrobactrum group</taxon>
        <taxon>Brucella</taxon>
    </lineage>
</organism>
<feature type="chain" id="PRO_5030639319" description="Secreted protein" evidence="1">
    <location>
        <begin position="25"/>
        <end position="81"/>
    </location>
</feature>
<reference evidence="2 3" key="1">
    <citation type="journal article" date="2020" name="Biotechnol. Biofuels">
        <title>New insights from the biogas microbiome by comprehensive genome-resolved metagenomics of nearly 1600 species originating from multiple anaerobic digesters.</title>
        <authorList>
            <person name="Campanaro S."/>
            <person name="Treu L."/>
            <person name="Rodriguez-R L.M."/>
            <person name="Kovalovszki A."/>
            <person name="Ziels R.M."/>
            <person name="Maus I."/>
            <person name="Zhu X."/>
            <person name="Kougias P.G."/>
            <person name="Basile A."/>
            <person name="Luo G."/>
            <person name="Schluter A."/>
            <person name="Konstantinidis K.T."/>
            <person name="Angelidaki I."/>
        </authorList>
    </citation>
    <scope>NUCLEOTIDE SEQUENCE [LARGE SCALE GENOMIC DNA]</scope>
    <source>
        <strain evidence="2">AS04akNAM_66</strain>
    </source>
</reference>
<feature type="signal peptide" evidence="1">
    <location>
        <begin position="1"/>
        <end position="24"/>
    </location>
</feature>
<dbReference type="AlphaFoldDB" id="A0A7V6TZS7"/>
<protein>
    <recommendedName>
        <fullName evidence="4">Secreted protein</fullName>
    </recommendedName>
</protein>
<evidence type="ECO:0000313" key="3">
    <source>
        <dbReference type="Proteomes" id="UP000551563"/>
    </source>
</evidence>
<comment type="caution">
    <text evidence="2">The sequence shown here is derived from an EMBL/GenBank/DDBJ whole genome shotgun (WGS) entry which is preliminary data.</text>
</comment>
<dbReference type="EMBL" id="DUMN01000329">
    <property type="protein sequence ID" value="HHV68213.1"/>
    <property type="molecule type" value="Genomic_DNA"/>
</dbReference>
<proteinExistence type="predicted"/>
<keyword evidence="1" id="KW-0732">Signal</keyword>
<evidence type="ECO:0000313" key="2">
    <source>
        <dbReference type="EMBL" id="HHV68213.1"/>
    </source>
</evidence>
<dbReference type="Proteomes" id="UP000551563">
    <property type="component" value="Unassembled WGS sequence"/>
</dbReference>
<name>A0A7V6TZS7_9HYPH</name>
<sequence length="81" mass="9152">MRKLYGFQSTALAILAGAANFVFAPRGGAPAGKKWTTRTPRHVPDTLPASFYKERAQAKRERKAVKLIAMSRHWPQQRETQ</sequence>